<evidence type="ECO:0000256" key="1">
    <source>
        <dbReference type="ARBA" id="ARBA00004496"/>
    </source>
</evidence>
<dbReference type="InterPro" id="IPR003593">
    <property type="entry name" value="AAA+_ATPase"/>
</dbReference>
<dbReference type="PANTHER" id="PTHR48102">
    <property type="entry name" value="ATP-DEPENDENT CLP PROTEASE ATP-BINDING SUBUNIT CLPX-LIKE, MITOCHONDRIAL-RELATED"/>
    <property type="match status" value="1"/>
</dbReference>
<protein>
    <submittedName>
        <fullName evidence="9">ATP-dependent HslUV protease ATP-binding subunit HslU</fullName>
    </submittedName>
</protein>
<evidence type="ECO:0000259" key="8">
    <source>
        <dbReference type="SMART" id="SM01086"/>
    </source>
</evidence>
<dbReference type="SMART" id="SM01086">
    <property type="entry name" value="ClpB_D2-small"/>
    <property type="match status" value="1"/>
</dbReference>
<evidence type="ECO:0000256" key="2">
    <source>
        <dbReference type="ARBA" id="ARBA00009771"/>
    </source>
</evidence>
<dbReference type="InterPro" id="IPR003959">
    <property type="entry name" value="ATPase_AAA_core"/>
</dbReference>
<dbReference type="Gene3D" id="1.10.8.60">
    <property type="match status" value="1"/>
</dbReference>
<feature type="domain" description="Clp ATPase C-terminal" evidence="8">
    <location>
        <begin position="324"/>
        <end position="413"/>
    </location>
</feature>
<gene>
    <name evidence="9" type="ORF">SAMN04488004_108102</name>
</gene>
<dbReference type="InterPro" id="IPR050052">
    <property type="entry name" value="ATP-dep_Clp_protease_ClpX"/>
</dbReference>
<keyword evidence="10" id="KW-1185">Reference proteome</keyword>
<dbReference type="PANTHER" id="PTHR48102:SF3">
    <property type="entry name" value="ATP-DEPENDENT PROTEASE ATPASE SUBUNIT HSLU"/>
    <property type="match status" value="1"/>
</dbReference>
<evidence type="ECO:0000313" key="9">
    <source>
        <dbReference type="EMBL" id="SFL12741.1"/>
    </source>
</evidence>
<dbReference type="InterPro" id="IPR027417">
    <property type="entry name" value="P-loop_NTPase"/>
</dbReference>
<dbReference type="Pfam" id="PF07724">
    <property type="entry name" value="AAA_2"/>
    <property type="match status" value="1"/>
</dbReference>
<comment type="subcellular location">
    <subcellularLocation>
        <location evidence="1">Cytoplasm</location>
    </subcellularLocation>
</comment>
<dbReference type="Pfam" id="PF00004">
    <property type="entry name" value="AAA"/>
    <property type="match status" value="1"/>
</dbReference>
<dbReference type="InterPro" id="IPR004491">
    <property type="entry name" value="HslU"/>
</dbReference>
<evidence type="ECO:0000313" key="10">
    <source>
        <dbReference type="Proteomes" id="UP000199550"/>
    </source>
</evidence>
<sequence>MTDLTPREIVSELNRYIIGQGDAKRAVAVALRNRWRRKQLGDDLRDEVYPKNILMIGPTGVGKTEISRRLAKLARAPFIKVEATKFTEVGYVGRDVEQIIRDLMESAIAETRGYMRDDVKAKAVDAAMERVVTAVAGKDAREGTRDLFRKKLRDGLLDDTVIELELADTSNPLGGFEIPGQQPGMMNLADMFGKMSGGRTVKKRMTVADSYEALIADEADKLLDDESVTKAALEAVEQSGIVFLDEIDKVCAKSDARGADVSREGVQRDLLPLIEGTTVSTKYGPIKTDHILFIASGAFHVAKPSDLLPELQGRLPIRVELQPLTEGDFVRILTETDNALTLQYSALMKTENLTVTFSEDGIAELAKIAAEVNESVENIGARRLYTVIERVFEDLSFTAPDRGGEEIVIDAAFVEKHVGAMSRSTDLSRYVL</sequence>
<dbReference type="CDD" id="cd19498">
    <property type="entry name" value="RecA-like_HslU"/>
    <property type="match status" value="1"/>
</dbReference>
<dbReference type="SMART" id="SM00382">
    <property type="entry name" value="AAA"/>
    <property type="match status" value="1"/>
</dbReference>
<dbReference type="GO" id="GO:0016887">
    <property type="term" value="F:ATP hydrolysis activity"/>
    <property type="evidence" value="ECO:0007669"/>
    <property type="project" value="InterPro"/>
</dbReference>
<dbReference type="NCBIfam" id="NF003544">
    <property type="entry name" value="PRK05201.1"/>
    <property type="match status" value="1"/>
</dbReference>
<evidence type="ECO:0000256" key="4">
    <source>
        <dbReference type="ARBA" id="ARBA00022741"/>
    </source>
</evidence>
<evidence type="ECO:0000259" key="7">
    <source>
        <dbReference type="SMART" id="SM00382"/>
    </source>
</evidence>
<dbReference type="InterPro" id="IPR019489">
    <property type="entry name" value="Clp_ATPase_C"/>
</dbReference>
<dbReference type="NCBIfam" id="TIGR00390">
    <property type="entry name" value="hslU"/>
    <property type="match status" value="1"/>
</dbReference>
<evidence type="ECO:0000256" key="6">
    <source>
        <dbReference type="ARBA" id="ARBA00023186"/>
    </source>
</evidence>
<keyword evidence="5 9" id="KW-0067">ATP-binding</keyword>
<evidence type="ECO:0000256" key="3">
    <source>
        <dbReference type="ARBA" id="ARBA00022490"/>
    </source>
</evidence>
<evidence type="ECO:0000256" key="5">
    <source>
        <dbReference type="ARBA" id="ARBA00022840"/>
    </source>
</evidence>
<dbReference type="EMBL" id="FOTF01000008">
    <property type="protein sequence ID" value="SFL12741.1"/>
    <property type="molecule type" value="Genomic_DNA"/>
</dbReference>
<dbReference type="OrthoDB" id="9804062at2"/>
<dbReference type="GO" id="GO:0008233">
    <property type="term" value="F:peptidase activity"/>
    <property type="evidence" value="ECO:0007669"/>
    <property type="project" value="UniProtKB-KW"/>
</dbReference>
<dbReference type="GO" id="GO:0051603">
    <property type="term" value="P:proteolysis involved in protein catabolic process"/>
    <property type="evidence" value="ECO:0007669"/>
    <property type="project" value="TreeGrafter"/>
</dbReference>
<dbReference type="GO" id="GO:0005524">
    <property type="term" value="F:ATP binding"/>
    <property type="evidence" value="ECO:0007669"/>
    <property type="project" value="UniProtKB-KW"/>
</dbReference>
<dbReference type="STRING" id="195913.SAMN04488004_108102"/>
<accession>A0A1I4F8K6</accession>
<dbReference type="FunFam" id="3.40.50.300:FF:000220">
    <property type="entry name" value="ATP-dependent protease ATPase subunit HslU"/>
    <property type="match status" value="1"/>
</dbReference>
<dbReference type="Proteomes" id="UP000199550">
    <property type="component" value="Unassembled WGS sequence"/>
</dbReference>
<dbReference type="Gene3D" id="3.40.50.300">
    <property type="entry name" value="P-loop containing nucleotide triphosphate hydrolases"/>
    <property type="match status" value="2"/>
</dbReference>
<keyword evidence="9" id="KW-0378">Hydrolase</keyword>
<comment type="similarity">
    <text evidence="2">Belongs to the ClpX chaperone family. HslU subfamily.</text>
</comment>
<reference evidence="9 10" key="1">
    <citation type="submission" date="2016-10" db="EMBL/GenBank/DDBJ databases">
        <authorList>
            <person name="de Groot N.N."/>
        </authorList>
    </citation>
    <scope>NUCLEOTIDE SEQUENCE [LARGE SCALE GENOMIC DNA]</scope>
    <source>
        <strain evidence="9 10">DSM 16199</strain>
    </source>
</reference>
<dbReference type="FunFam" id="3.40.50.300:FF:000213">
    <property type="entry name" value="ATP-dependent protease ATPase subunit HslU"/>
    <property type="match status" value="1"/>
</dbReference>
<keyword evidence="9" id="KW-0645">Protease</keyword>
<organism evidence="9 10">
    <name type="scientific">Loktanella salsilacus</name>
    <dbReference type="NCBI Taxonomy" id="195913"/>
    <lineage>
        <taxon>Bacteria</taxon>
        <taxon>Pseudomonadati</taxon>
        <taxon>Pseudomonadota</taxon>
        <taxon>Alphaproteobacteria</taxon>
        <taxon>Rhodobacterales</taxon>
        <taxon>Roseobacteraceae</taxon>
        <taxon>Loktanella</taxon>
    </lineage>
</organism>
<keyword evidence="3" id="KW-0963">Cytoplasm</keyword>
<dbReference type="AlphaFoldDB" id="A0A1I4F8K6"/>
<dbReference type="GO" id="GO:0009376">
    <property type="term" value="C:HslUV protease complex"/>
    <property type="evidence" value="ECO:0007669"/>
    <property type="project" value="InterPro"/>
</dbReference>
<keyword evidence="6" id="KW-0143">Chaperone</keyword>
<dbReference type="RefSeq" id="WP_090188578.1">
    <property type="nucleotide sequence ID" value="NZ_FOTF01000008.1"/>
</dbReference>
<feature type="domain" description="AAA+ ATPase" evidence="7">
    <location>
        <begin position="49"/>
        <end position="321"/>
    </location>
</feature>
<dbReference type="SUPFAM" id="SSF52540">
    <property type="entry name" value="P-loop containing nucleoside triphosphate hydrolases"/>
    <property type="match status" value="1"/>
</dbReference>
<name>A0A1I4F8K6_9RHOB</name>
<keyword evidence="4" id="KW-0547">Nucleotide-binding</keyword>
<proteinExistence type="inferred from homology"/>